<feature type="transmembrane region" description="Helical" evidence="7">
    <location>
        <begin position="102"/>
        <end position="123"/>
    </location>
</feature>
<dbReference type="PANTHER" id="PTHR43005">
    <property type="entry name" value="BLR7065 PROTEIN"/>
    <property type="match status" value="1"/>
</dbReference>
<accession>A0A5N7MK71</accession>
<feature type="transmembrane region" description="Helical" evidence="7">
    <location>
        <begin position="30"/>
        <end position="51"/>
    </location>
</feature>
<dbReference type="Proteomes" id="UP000403266">
    <property type="component" value="Unassembled WGS sequence"/>
</dbReference>
<evidence type="ECO:0000256" key="1">
    <source>
        <dbReference type="ARBA" id="ARBA00004651"/>
    </source>
</evidence>
<evidence type="ECO:0000256" key="2">
    <source>
        <dbReference type="ARBA" id="ARBA00022448"/>
    </source>
</evidence>
<protein>
    <submittedName>
        <fullName evidence="9">Sugar ABC transporter permease</fullName>
    </submittedName>
</protein>
<evidence type="ECO:0000313" key="9">
    <source>
        <dbReference type="EMBL" id="MPR26534.1"/>
    </source>
</evidence>
<sequence length="323" mass="35638">MSGAVAQAGVPAQSKVQGRRSSLTRSRIRAAWLFIAPSLIVVALIAGWPLARTIWFSLTDVDLNNLSDYEFIGFENYLANYDGEWFGILTEPDWWHSVWNTLWFTLVSVSIETVLGIVVALILNAAFPGCGIMRAIILIPWAIPTIVSAKMWNWMLHDQFGVINDLLLRIGLIAAPVSWTANADTALWAAVMVDVWKHTSFMALLILAALQMLPQDIYEAAKVDGVSPIRVFFRVTLPLIKPALLVAVIFRSLDALRVFDLIYVLTSNSKDTASISVYARQQLVDFQEVGLGSAASTLIFLIIALVVVITLAAGRVRLGEDPR</sequence>
<evidence type="ECO:0000313" key="10">
    <source>
        <dbReference type="Proteomes" id="UP000403266"/>
    </source>
</evidence>
<evidence type="ECO:0000256" key="3">
    <source>
        <dbReference type="ARBA" id="ARBA00022475"/>
    </source>
</evidence>
<keyword evidence="4 7" id="KW-0812">Transmembrane</keyword>
<dbReference type="PANTHER" id="PTHR43005:SF2">
    <property type="entry name" value="INTEGRAL MEMBRANE SUGAR TRANSPORT PROTEIN"/>
    <property type="match status" value="1"/>
</dbReference>
<dbReference type="InterPro" id="IPR035906">
    <property type="entry name" value="MetI-like_sf"/>
</dbReference>
<keyword evidence="6 7" id="KW-0472">Membrane</keyword>
<comment type="subcellular location">
    <subcellularLocation>
        <location evidence="1 7">Cell membrane</location>
        <topology evidence="1 7">Multi-pass membrane protein</topology>
    </subcellularLocation>
</comment>
<feature type="domain" description="ABC transmembrane type-1" evidence="8">
    <location>
        <begin position="98"/>
        <end position="310"/>
    </location>
</feature>
<dbReference type="AlphaFoldDB" id="A0A5N7MK71"/>
<name>A0A5N7MK71_9HYPH</name>
<reference evidence="9 10" key="1">
    <citation type="journal article" date="2019" name="Syst. Appl. Microbiol.">
        <title>Microvirga tunisiensis sp. nov., a root nodule symbiotic bacterium isolated from Lupinus micranthus and L. luteus grown in Northern Tunisia.</title>
        <authorList>
            <person name="Msaddak A."/>
            <person name="Rejili M."/>
            <person name="Duran D."/>
            <person name="Mars M."/>
            <person name="Palacios J.M."/>
            <person name="Ruiz-Argueso T."/>
            <person name="Rey L."/>
            <person name="Imperial J."/>
        </authorList>
    </citation>
    <scope>NUCLEOTIDE SEQUENCE [LARGE SCALE GENOMIC DNA]</scope>
    <source>
        <strain evidence="9 10">Lmie10</strain>
    </source>
</reference>
<comment type="similarity">
    <text evidence="7">Belongs to the binding-protein-dependent transport system permease family.</text>
</comment>
<feature type="transmembrane region" description="Helical" evidence="7">
    <location>
        <begin position="135"/>
        <end position="155"/>
    </location>
</feature>
<evidence type="ECO:0000256" key="5">
    <source>
        <dbReference type="ARBA" id="ARBA00022989"/>
    </source>
</evidence>
<dbReference type="PROSITE" id="PS50928">
    <property type="entry name" value="ABC_TM1"/>
    <property type="match status" value="1"/>
</dbReference>
<feature type="transmembrane region" description="Helical" evidence="7">
    <location>
        <begin position="186"/>
        <end position="210"/>
    </location>
</feature>
<evidence type="ECO:0000256" key="4">
    <source>
        <dbReference type="ARBA" id="ARBA00022692"/>
    </source>
</evidence>
<dbReference type="EMBL" id="VOSK01000052">
    <property type="protein sequence ID" value="MPR26534.1"/>
    <property type="molecule type" value="Genomic_DNA"/>
</dbReference>
<evidence type="ECO:0000256" key="6">
    <source>
        <dbReference type="ARBA" id="ARBA00023136"/>
    </source>
</evidence>
<proteinExistence type="inferred from homology"/>
<dbReference type="GO" id="GO:0005886">
    <property type="term" value="C:plasma membrane"/>
    <property type="evidence" value="ECO:0007669"/>
    <property type="project" value="UniProtKB-SubCell"/>
</dbReference>
<dbReference type="Pfam" id="PF00528">
    <property type="entry name" value="BPD_transp_1"/>
    <property type="match status" value="1"/>
</dbReference>
<dbReference type="InterPro" id="IPR000515">
    <property type="entry name" value="MetI-like"/>
</dbReference>
<dbReference type="RefSeq" id="WP_152712700.1">
    <property type="nucleotide sequence ID" value="NZ_VOSJ01000052.1"/>
</dbReference>
<evidence type="ECO:0000259" key="8">
    <source>
        <dbReference type="PROSITE" id="PS50928"/>
    </source>
</evidence>
<organism evidence="9 10">
    <name type="scientific">Microvirga tunisiensis</name>
    <dbReference type="NCBI Taxonomy" id="2108360"/>
    <lineage>
        <taxon>Bacteria</taxon>
        <taxon>Pseudomonadati</taxon>
        <taxon>Pseudomonadota</taxon>
        <taxon>Alphaproteobacteria</taxon>
        <taxon>Hyphomicrobiales</taxon>
        <taxon>Methylobacteriaceae</taxon>
        <taxon>Microvirga</taxon>
    </lineage>
</organism>
<feature type="transmembrane region" description="Helical" evidence="7">
    <location>
        <begin position="291"/>
        <end position="313"/>
    </location>
</feature>
<comment type="caution">
    <text evidence="9">The sequence shown here is derived from an EMBL/GenBank/DDBJ whole genome shotgun (WGS) entry which is preliminary data.</text>
</comment>
<feature type="transmembrane region" description="Helical" evidence="7">
    <location>
        <begin position="231"/>
        <end position="250"/>
    </location>
</feature>
<dbReference type="GO" id="GO:0055085">
    <property type="term" value="P:transmembrane transport"/>
    <property type="evidence" value="ECO:0007669"/>
    <property type="project" value="InterPro"/>
</dbReference>
<keyword evidence="5 7" id="KW-1133">Transmembrane helix</keyword>
<keyword evidence="3" id="KW-1003">Cell membrane</keyword>
<gene>
    <name evidence="9" type="ORF">FS320_15240</name>
</gene>
<keyword evidence="10" id="KW-1185">Reference proteome</keyword>
<keyword evidence="2 7" id="KW-0813">Transport</keyword>
<evidence type="ECO:0000256" key="7">
    <source>
        <dbReference type="RuleBase" id="RU363032"/>
    </source>
</evidence>
<dbReference type="CDD" id="cd06261">
    <property type="entry name" value="TM_PBP2"/>
    <property type="match status" value="1"/>
</dbReference>
<dbReference type="SUPFAM" id="SSF161098">
    <property type="entry name" value="MetI-like"/>
    <property type="match status" value="1"/>
</dbReference>
<dbReference type="OrthoDB" id="7375219at2"/>
<dbReference type="Gene3D" id="1.10.3720.10">
    <property type="entry name" value="MetI-like"/>
    <property type="match status" value="1"/>
</dbReference>